<feature type="transmembrane region" description="Helical" evidence="7">
    <location>
        <begin position="90"/>
        <end position="114"/>
    </location>
</feature>
<feature type="transmembrane region" description="Helical" evidence="7">
    <location>
        <begin position="239"/>
        <end position="260"/>
    </location>
</feature>
<evidence type="ECO:0000313" key="9">
    <source>
        <dbReference type="Proteomes" id="UP000595448"/>
    </source>
</evidence>
<dbReference type="EMBL" id="CP067977">
    <property type="protein sequence ID" value="QQQ18228.1"/>
    <property type="molecule type" value="Genomic_DNA"/>
</dbReference>
<keyword evidence="9" id="KW-1185">Reference proteome</keyword>
<feature type="transmembrane region" description="Helical" evidence="7">
    <location>
        <begin position="30"/>
        <end position="48"/>
    </location>
</feature>
<evidence type="ECO:0000256" key="7">
    <source>
        <dbReference type="SAM" id="Phobius"/>
    </source>
</evidence>
<comment type="subcellular location">
    <subcellularLocation>
        <location evidence="1">Cell membrane</location>
        <topology evidence="1">Multi-pass membrane protein</topology>
    </subcellularLocation>
</comment>
<keyword evidence="5 7" id="KW-1133">Transmembrane helix</keyword>
<accession>A0ABX7BMX9</accession>
<gene>
    <name evidence="8" type="ORF">JIP62_13100</name>
</gene>
<feature type="transmembrane region" description="Helical" evidence="7">
    <location>
        <begin position="364"/>
        <end position="385"/>
    </location>
</feature>
<dbReference type="PANTHER" id="PTHR30250:SF10">
    <property type="entry name" value="LIPOPOLYSACCHARIDE BIOSYNTHESIS PROTEIN WZXC"/>
    <property type="match status" value="1"/>
</dbReference>
<feature type="transmembrane region" description="Helical" evidence="7">
    <location>
        <begin position="54"/>
        <end position="78"/>
    </location>
</feature>
<evidence type="ECO:0000256" key="2">
    <source>
        <dbReference type="ARBA" id="ARBA00007430"/>
    </source>
</evidence>
<dbReference type="Pfam" id="PF13440">
    <property type="entry name" value="Polysacc_synt_3"/>
    <property type="match status" value="1"/>
</dbReference>
<proteinExistence type="inferred from homology"/>
<feature type="transmembrane region" description="Helical" evidence="7">
    <location>
        <begin position="391"/>
        <end position="410"/>
    </location>
</feature>
<dbReference type="InterPro" id="IPR050833">
    <property type="entry name" value="Poly_Biosynth_Transport"/>
</dbReference>
<feature type="transmembrane region" description="Helical" evidence="7">
    <location>
        <begin position="449"/>
        <end position="471"/>
    </location>
</feature>
<evidence type="ECO:0000256" key="6">
    <source>
        <dbReference type="ARBA" id="ARBA00023136"/>
    </source>
</evidence>
<keyword evidence="3" id="KW-1003">Cell membrane</keyword>
<feature type="transmembrane region" description="Helical" evidence="7">
    <location>
        <begin position="165"/>
        <end position="184"/>
    </location>
</feature>
<feature type="transmembrane region" description="Helical" evidence="7">
    <location>
        <begin position="126"/>
        <end position="144"/>
    </location>
</feature>
<evidence type="ECO:0000256" key="3">
    <source>
        <dbReference type="ARBA" id="ARBA00022475"/>
    </source>
</evidence>
<feature type="transmembrane region" description="Helical" evidence="7">
    <location>
        <begin position="305"/>
        <end position="327"/>
    </location>
</feature>
<dbReference type="PANTHER" id="PTHR30250">
    <property type="entry name" value="PST FAMILY PREDICTED COLANIC ACID TRANSPORTER"/>
    <property type="match status" value="1"/>
</dbReference>
<comment type="similarity">
    <text evidence="2">Belongs to the polysaccharide synthase family.</text>
</comment>
<organism evidence="8 9">
    <name type="scientific">Brevundimonas vitisensis</name>
    <dbReference type="NCBI Taxonomy" id="2800818"/>
    <lineage>
        <taxon>Bacteria</taxon>
        <taxon>Pseudomonadati</taxon>
        <taxon>Pseudomonadota</taxon>
        <taxon>Alphaproteobacteria</taxon>
        <taxon>Caulobacterales</taxon>
        <taxon>Caulobacteraceae</taxon>
        <taxon>Brevundimonas</taxon>
    </lineage>
</organism>
<protein>
    <submittedName>
        <fullName evidence="8">Oligosaccharide flippase family protein</fullName>
    </submittedName>
</protein>
<dbReference type="RefSeq" id="WP_201102600.1">
    <property type="nucleotide sequence ID" value="NZ_CP067977.1"/>
</dbReference>
<evidence type="ECO:0000256" key="5">
    <source>
        <dbReference type="ARBA" id="ARBA00022989"/>
    </source>
</evidence>
<feature type="transmembrane region" description="Helical" evidence="7">
    <location>
        <begin position="478"/>
        <end position="500"/>
    </location>
</feature>
<evidence type="ECO:0000256" key="1">
    <source>
        <dbReference type="ARBA" id="ARBA00004651"/>
    </source>
</evidence>
<evidence type="ECO:0000313" key="8">
    <source>
        <dbReference type="EMBL" id="QQQ18228.1"/>
    </source>
</evidence>
<feature type="transmembrane region" description="Helical" evidence="7">
    <location>
        <begin position="422"/>
        <end position="443"/>
    </location>
</feature>
<feature type="transmembrane region" description="Helical" evidence="7">
    <location>
        <begin position="333"/>
        <end position="352"/>
    </location>
</feature>
<evidence type="ECO:0000256" key="4">
    <source>
        <dbReference type="ARBA" id="ARBA00022692"/>
    </source>
</evidence>
<keyword evidence="4 7" id="KW-0812">Transmembrane</keyword>
<reference evidence="8 9" key="1">
    <citation type="submission" date="2021-01" db="EMBL/GenBank/DDBJ databases">
        <title>Brevundimonas vitis sp. nov., an bacterium isolated from grape (Vitis vinifera).</title>
        <authorList>
            <person name="Jiang L."/>
            <person name="Lee J."/>
        </authorList>
    </citation>
    <scope>NUCLEOTIDE SEQUENCE [LARGE SCALE GENOMIC DNA]</scope>
    <source>
        <strain evidence="8 9">GRTSA-9</strain>
    </source>
</reference>
<sequence>MTDAGEAELSNAEVRRRASRGAASAFGRHAVVRLLAFLGTLVLARLIAPEGFGLFVTAQFILSILQALAVGGVVSALVRRREAVSDADYRTALVVQQIIAVTVVALLFLAAPAITTAYDLPPDRVWVFRAMALAVFPLSLKSIPQARLQREFRHDKVAASDVIEYLVYLVAALSMAALGYGVWALVAATLLRYTVGAIAVHLAARSGVRIGYEHQRAAGLIQTALPLQGGILLDLGNRAIVPIVLGGILGLAAVGVTGMATTIVDAVILQPLVLVASVQLRLLARVQDEPERMRTLLGDFYSAGGLVIVPLATLLAIIAPTVLPLILSEPWRQVGFVVSGLVLSSALQVISAPSAQAAKALGDVHAPLVGGIVTLALQLLIVVIAAPRIGIYAYPLSALVSGSIWAVLITSRVARRVGMPPVQALLPILAAAAVAGGIWFTAVSLTTSPWIMVSGLILGGLTYLALLVLLAGQAVGRLLAFAAGAVPARLTGVSVAITAASSTCDRLQLRLPSGARP</sequence>
<dbReference type="Proteomes" id="UP000595448">
    <property type="component" value="Chromosome"/>
</dbReference>
<name>A0ABX7BMX9_9CAUL</name>
<keyword evidence="6 7" id="KW-0472">Membrane</keyword>